<evidence type="ECO:0000313" key="2">
    <source>
        <dbReference type="Proteomes" id="UP001595833"/>
    </source>
</evidence>
<reference evidence="2" key="1">
    <citation type="journal article" date="2019" name="Int. J. Syst. Evol. Microbiol.">
        <title>The Global Catalogue of Microorganisms (GCM) 10K type strain sequencing project: providing services to taxonomists for standard genome sequencing and annotation.</title>
        <authorList>
            <consortium name="The Broad Institute Genomics Platform"/>
            <consortium name="The Broad Institute Genome Sequencing Center for Infectious Disease"/>
            <person name="Wu L."/>
            <person name="Ma J."/>
        </authorList>
    </citation>
    <scope>NUCLEOTIDE SEQUENCE [LARGE SCALE GENOMIC DNA]</scope>
    <source>
        <strain evidence="2">KCTC 12848</strain>
    </source>
</reference>
<dbReference type="Proteomes" id="UP001595833">
    <property type="component" value="Unassembled WGS sequence"/>
</dbReference>
<gene>
    <name evidence="1" type="ORF">ACFPFM_10600</name>
</gene>
<evidence type="ECO:0008006" key="3">
    <source>
        <dbReference type="Google" id="ProtNLM"/>
    </source>
</evidence>
<accession>A0ABV9XXW3</accession>
<keyword evidence="2" id="KW-1185">Reference proteome</keyword>
<proteinExistence type="predicted"/>
<dbReference type="InterPro" id="IPR011008">
    <property type="entry name" value="Dimeric_a/b-barrel"/>
</dbReference>
<dbReference type="EMBL" id="JBHSJB010000009">
    <property type="protein sequence ID" value="MFC5054207.1"/>
    <property type="molecule type" value="Genomic_DNA"/>
</dbReference>
<organism evidence="1 2">
    <name type="scientific">Saccharothrix xinjiangensis</name>
    <dbReference type="NCBI Taxonomy" id="204798"/>
    <lineage>
        <taxon>Bacteria</taxon>
        <taxon>Bacillati</taxon>
        <taxon>Actinomycetota</taxon>
        <taxon>Actinomycetes</taxon>
        <taxon>Pseudonocardiales</taxon>
        <taxon>Pseudonocardiaceae</taxon>
        <taxon>Saccharothrix</taxon>
    </lineage>
</organism>
<comment type="caution">
    <text evidence="1">The sequence shown here is derived from an EMBL/GenBank/DDBJ whole genome shotgun (WGS) entry which is preliminary data.</text>
</comment>
<dbReference type="SUPFAM" id="SSF54909">
    <property type="entry name" value="Dimeric alpha+beta barrel"/>
    <property type="match status" value="1"/>
</dbReference>
<dbReference type="RefSeq" id="WP_344042734.1">
    <property type="nucleotide sequence ID" value="NZ_BAAAKE010000036.1"/>
</dbReference>
<sequence>MDLDRDDARVITLHHDRAPFEPRPDGLLDLRRLEGVEDGHAVTLAQWAAPVDLPGAVAYRRYRSGGLGSDREVGCVVLVEVRFDRPGVAERWVDLVFEALAGNSAPGGVSARFHVSLDGTRVLNYAEWETARAHRDALAAGDGSVGTGEAWRRVRSFPGFGASDVRRYRVVTDEAGSQRG</sequence>
<evidence type="ECO:0000313" key="1">
    <source>
        <dbReference type="EMBL" id="MFC5054207.1"/>
    </source>
</evidence>
<protein>
    <recommendedName>
        <fullName evidence="3">Antibiotic biosynthesis monooxygenase</fullName>
    </recommendedName>
</protein>
<name>A0ABV9XXW3_9PSEU</name>
<dbReference type="Gene3D" id="3.30.70.100">
    <property type="match status" value="1"/>
</dbReference>